<comment type="caution">
    <text evidence="4">The sequence shown here is derived from an EMBL/GenBank/DDBJ whole genome shotgun (WGS) entry which is preliminary data.</text>
</comment>
<accession>A0ABU3ZTQ4</accession>
<evidence type="ECO:0000313" key="5">
    <source>
        <dbReference type="Proteomes" id="UP001185984"/>
    </source>
</evidence>
<protein>
    <recommendedName>
        <fullName evidence="6">Integrase</fullName>
    </recommendedName>
</protein>
<dbReference type="Gene3D" id="1.10.443.10">
    <property type="entry name" value="Intergrase catalytic core"/>
    <property type="match status" value="1"/>
</dbReference>
<dbReference type="Gene3D" id="1.10.150.130">
    <property type="match status" value="1"/>
</dbReference>
<organism evidence="4 5">
    <name type="scientific">Sphingobium naphthae</name>
    <dbReference type="NCBI Taxonomy" id="1886786"/>
    <lineage>
        <taxon>Bacteria</taxon>
        <taxon>Pseudomonadati</taxon>
        <taxon>Pseudomonadota</taxon>
        <taxon>Alphaproteobacteria</taxon>
        <taxon>Sphingomonadales</taxon>
        <taxon>Sphingomonadaceae</taxon>
        <taxon>Sphingobium</taxon>
    </lineage>
</organism>
<sequence>MGKAIVRLPAYVTRVRLASGEHAYYWKLPGWATAKDPKTGKRVPAVRHGHPCPLHSCALGTSHDAAVEKAEALNEALKEWRLGAERRTLKPGSIAWLFDWYRQQERFTKNKPKTQRDYRRLMDVLVDYPTRAGGKLGHRMASSMDGESADALYAKLRIEKGEREASYAMQVCRLVWKWATRHKRTTGVKDNPFAGMGIKSTPAGENRPTSRAEYDSYRETARAMGYQNMAAAAALCFEACQRVSHVFGFWPDEEAVTEGREPPAGLQWSVYKPGVALALIQRKTGNPVWLDLTIDVEGETVQLYPDLEDELMALRERAARDEYGQPTGAMILDERTGRPFDPRWMSTVHRRICDKAGLPKQMTFTGFRHGGITEIGDAGETDVRPISGHKTLAQTQTYNKATAEKGRRIALKRREHVQALGERESKED</sequence>
<evidence type="ECO:0000313" key="4">
    <source>
        <dbReference type="EMBL" id="MDV5822908.1"/>
    </source>
</evidence>
<name>A0ABU3ZTQ4_9SPHN</name>
<evidence type="ECO:0000256" key="1">
    <source>
        <dbReference type="ARBA" id="ARBA00023125"/>
    </source>
</evidence>
<evidence type="ECO:0008006" key="6">
    <source>
        <dbReference type="Google" id="ProtNLM"/>
    </source>
</evidence>
<dbReference type="RefSeq" id="WP_317515980.1">
    <property type="nucleotide sequence ID" value="NZ_JAPTHD010000001.1"/>
</dbReference>
<dbReference type="InterPro" id="IPR010998">
    <property type="entry name" value="Integrase_recombinase_N"/>
</dbReference>
<dbReference type="InterPro" id="IPR011010">
    <property type="entry name" value="DNA_brk_join_enz"/>
</dbReference>
<dbReference type="Proteomes" id="UP001185984">
    <property type="component" value="Unassembled WGS sequence"/>
</dbReference>
<dbReference type="InterPro" id="IPR013762">
    <property type="entry name" value="Integrase-like_cat_sf"/>
</dbReference>
<feature type="region of interest" description="Disordered" evidence="3">
    <location>
        <begin position="190"/>
        <end position="210"/>
    </location>
</feature>
<keyword evidence="1" id="KW-0238">DNA-binding</keyword>
<proteinExistence type="predicted"/>
<evidence type="ECO:0000256" key="3">
    <source>
        <dbReference type="SAM" id="MobiDB-lite"/>
    </source>
</evidence>
<gene>
    <name evidence="4" type="ORF">O0R41_04770</name>
</gene>
<dbReference type="SUPFAM" id="SSF56349">
    <property type="entry name" value="DNA breaking-rejoining enzymes"/>
    <property type="match status" value="1"/>
</dbReference>
<keyword evidence="2" id="KW-0233">DNA recombination</keyword>
<dbReference type="EMBL" id="JAPTHD010000001">
    <property type="protein sequence ID" value="MDV5822908.1"/>
    <property type="molecule type" value="Genomic_DNA"/>
</dbReference>
<keyword evidence="5" id="KW-1185">Reference proteome</keyword>
<evidence type="ECO:0000256" key="2">
    <source>
        <dbReference type="ARBA" id="ARBA00023172"/>
    </source>
</evidence>
<reference evidence="5" key="1">
    <citation type="journal article" date="2022" name="J Environ Chem Eng">
        <title>Biodegradation of petroleum oil using a constructed nonpathogenic and heavy metal-tolerant bacterial consortium isolated from marine sponges.</title>
        <authorList>
            <person name="Dechsakulwatana C."/>
            <person name="Rungsihiranrut A."/>
            <person name="Muangchinda C."/>
            <person name="Ningthoujam R."/>
            <person name="Klankeo P."/>
            <person name="Pinyakong O."/>
        </authorList>
    </citation>
    <scope>NUCLEOTIDE SEQUENCE [LARGE SCALE GENOMIC DNA]</scope>
    <source>
        <strain evidence="5">MO2-4</strain>
    </source>
</reference>